<comment type="caution">
    <text evidence="2">The sequence shown here is derived from an EMBL/GenBank/DDBJ whole genome shotgun (WGS) entry which is preliminary data.</text>
</comment>
<dbReference type="Proteomes" id="UP000183760">
    <property type="component" value="Unassembled WGS sequence"/>
</dbReference>
<dbReference type="Pfam" id="PF14345">
    <property type="entry name" value="GDYXXLXY"/>
    <property type="match status" value="1"/>
</dbReference>
<reference evidence="2 3" key="1">
    <citation type="submission" date="2016-10" db="EMBL/GenBank/DDBJ databases">
        <authorList>
            <person name="Varghese N."/>
            <person name="Submissions S."/>
        </authorList>
    </citation>
    <scope>NUCLEOTIDE SEQUENCE [LARGE SCALE GENOMIC DNA]</scope>
    <source>
        <strain evidence="2 3">DSM 16525</strain>
    </source>
</reference>
<dbReference type="RefSeq" id="WP_074950566.1">
    <property type="nucleotide sequence ID" value="NZ_BJXR01000016.1"/>
</dbReference>
<dbReference type="InterPro" id="IPR025833">
    <property type="entry name" value="GDYXXLXY"/>
</dbReference>
<evidence type="ECO:0000256" key="1">
    <source>
        <dbReference type="SAM" id="MobiDB-lite"/>
    </source>
</evidence>
<protein>
    <submittedName>
        <fullName evidence="2">Uncharacterized membrane-anchored protein</fullName>
    </submittedName>
</protein>
<dbReference type="EMBL" id="FOIB01000002">
    <property type="protein sequence ID" value="SET45682.1"/>
    <property type="molecule type" value="Genomic_DNA"/>
</dbReference>
<organism evidence="2 3">
    <name type="scientific">Myxococcus fulvus</name>
    <dbReference type="NCBI Taxonomy" id="33"/>
    <lineage>
        <taxon>Bacteria</taxon>
        <taxon>Pseudomonadati</taxon>
        <taxon>Myxococcota</taxon>
        <taxon>Myxococcia</taxon>
        <taxon>Myxococcales</taxon>
        <taxon>Cystobacterineae</taxon>
        <taxon>Myxococcaceae</taxon>
        <taxon>Myxococcus</taxon>
    </lineage>
</organism>
<proteinExistence type="predicted"/>
<evidence type="ECO:0000313" key="3">
    <source>
        <dbReference type="Proteomes" id="UP000183760"/>
    </source>
</evidence>
<feature type="compositionally biased region" description="Acidic residues" evidence="1">
    <location>
        <begin position="165"/>
        <end position="180"/>
    </location>
</feature>
<gene>
    <name evidence="2" type="ORF">SAMN05443572_102348</name>
</gene>
<feature type="region of interest" description="Disordered" evidence="1">
    <location>
        <begin position="149"/>
        <end position="226"/>
    </location>
</feature>
<name>A0ABY1C099_MYXFU</name>
<feature type="compositionally biased region" description="Low complexity" evidence="1">
    <location>
        <begin position="197"/>
        <end position="215"/>
    </location>
</feature>
<keyword evidence="3" id="KW-1185">Reference proteome</keyword>
<accession>A0ABY1C099</accession>
<sequence length="226" mass="24694">MRSPLFFVGLLLALAVPLGLIVQKEHVLSTGKGILLELAPRDPRSLMQGDYMVLDYALTRDLDARRETFPQDGVLVLKLDGDGVGTFARMDSADVPLAPDEHRLRYRIRNGRFRLGAESFFFQEGHARRYERARYAELKTADNGNSVLAGLRDKERKPLGANSADDVDETTIIDTPDEGDVNSIIDAPTDVDAPTTVDAPSIDSPSAADASTDVDTPNEKAPTVIE</sequence>
<evidence type="ECO:0000313" key="2">
    <source>
        <dbReference type="EMBL" id="SET45682.1"/>
    </source>
</evidence>